<evidence type="ECO:0000313" key="2">
    <source>
        <dbReference type="Proteomes" id="UP000094569"/>
    </source>
</evidence>
<sequence length="130" mass="14995">MDHSRNVPLYNRQRSYRVFQVKRGEWIKEDLSSRPWVDGIDYSQGVNCLRGTWDETASAMIITFEEWAAKGIKVVFDVKNLPDDRWVVYEGHGRVLSRRLVEGMGVQVEADIGPGEEVDFVIVKEASFLF</sequence>
<dbReference type="VEuPathDB" id="FungiDB:SI65_09487"/>
<keyword evidence="2" id="KW-1185">Reference proteome</keyword>
<dbReference type="AlphaFoldDB" id="A0A1E3B230"/>
<organism evidence="1 2">
    <name type="scientific">Aspergillus cristatus</name>
    <name type="common">Chinese Fuzhuan brick tea-fermentation fungus</name>
    <name type="synonym">Eurotium cristatum</name>
    <dbReference type="NCBI Taxonomy" id="573508"/>
    <lineage>
        <taxon>Eukaryota</taxon>
        <taxon>Fungi</taxon>
        <taxon>Dikarya</taxon>
        <taxon>Ascomycota</taxon>
        <taxon>Pezizomycotina</taxon>
        <taxon>Eurotiomycetes</taxon>
        <taxon>Eurotiomycetidae</taxon>
        <taxon>Eurotiales</taxon>
        <taxon>Aspergillaceae</taxon>
        <taxon>Aspergillus</taxon>
        <taxon>Aspergillus subgen. Aspergillus</taxon>
    </lineage>
</organism>
<gene>
    <name evidence="1" type="ORF">SI65_09487</name>
</gene>
<accession>A0A1E3B230</accession>
<protein>
    <submittedName>
        <fullName evidence="1">Uncharacterized protein</fullName>
    </submittedName>
</protein>
<comment type="caution">
    <text evidence="1">The sequence shown here is derived from an EMBL/GenBank/DDBJ whole genome shotgun (WGS) entry which is preliminary data.</text>
</comment>
<reference evidence="1 2" key="1">
    <citation type="journal article" date="2016" name="BMC Genomics">
        <title>Comparative genomic and transcriptomic analyses of the Fuzhuan brick tea-fermentation fungus Aspergillus cristatus.</title>
        <authorList>
            <person name="Ge Y."/>
            <person name="Wang Y."/>
            <person name="Liu Y."/>
            <person name="Tan Y."/>
            <person name="Ren X."/>
            <person name="Zhang X."/>
            <person name="Hyde K.D."/>
            <person name="Liu Y."/>
            <person name="Liu Z."/>
        </authorList>
    </citation>
    <scope>NUCLEOTIDE SEQUENCE [LARGE SCALE GENOMIC DNA]</scope>
    <source>
        <strain evidence="1 2">GZAAS20.1005</strain>
    </source>
</reference>
<name>A0A1E3B230_ASPCR</name>
<dbReference type="Proteomes" id="UP000094569">
    <property type="component" value="Unassembled WGS sequence"/>
</dbReference>
<evidence type="ECO:0000313" key="1">
    <source>
        <dbReference type="EMBL" id="ODM14992.1"/>
    </source>
</evidence>
<dbReference type="EMBL" id="JXNT01000019">
    <property type="protein sequence ID" value="ODM14992.1"/>
    <property type="molecule type" value="Genomic_DNA"/>
</dbReference>
<dbReference type="STRING" id="573508.A0A1E3B230"/>
<dbReference type="OrthoDB" id="9979195at2759"/>
<proteinExistence type="predicted"/>